<evidence type="ECO:0000313" key="4">
    <source>
        <dbReference type="Proteomes" id="UP000286681"/>
    </source>
</evidence>
<keyword evidence="3" id="KW-1185">Reference proteome</keyword>
<dbReference type="EMBL" id="CP018820">
    <property type="protein sequence ID" value="APR52709.1"/>
    <property type="molecule type" value="Genomic_DNA"/>
</dbReference>
<dbReference type="OrthoDB" id="7573411at2"/>
<gene>
    <name evidence="1" type="ORF">BRX40_09985</name>
    <name evidence="2" type="ORF">CA257_14100</name>
</gene>
<dbReference type="EMBL" id="QQWO01000011">
    <property type="protein sequence ID" value="RSV01831.1"/>
    <property type="molecule type" value="Genomic_DNA"/>
</dbReference>
<name>A0A1L6J9Z4_9SPHN</name>
<evidence type="ECO:0000313" key="3">
    <source>
        <dbReference type="Proteomes" id="UP000185161"/>
    </source>
</evidence>
<dbReference type="AlphaFoldDB" id="A0A1L6J9Z4"/>
<dbReference type="Proteomes" id="UP000185161">
    <property type="component" value="Chromosome"/>
</dbReference>
<reference evidence="2 4" key="3">
    <citation type="submission" date="2018-07" db="EMBL/GenBank/DDBJ databases">
        <title>Genomic and Epidemiologic Investigation of an Indolent Hospital Outbreak.</title>
        <authorList>
            <person name="Johnson R.C."/>
            <person name="Deming C."/>
            <person name="Conlan S."/>
            <person name="Zellmer C.J."/>
            <person name="Michelin A.V."/>
            <person name="Lee-Lin S."/>
            <person name="Thomas P.J."/>
            <person name="Park M."/>
            <person name="Weingarten R.A."/>
            <person name="Less J."/>
            <person name="Dekker J.P."/>
            <person name="Frank K.M."/>
            <person name="Musser K.A."/>
            <person name="Mcquiston J.R."/>
            <person name="Henderson D.K."/>
            <person name="Lau A.F."/>
            <person name="Palmore T.N."/>
            <person name="Segre J.A."/>
        </authorList>
    </citation>
    <scope>NUCLEOTIDE SEQUENCE [LARGE SCALE GENOMIC DNA]</scope>
    <source>
        <strain evidence="2 4">SK-NIH.Env10_0317</strain>
    </source>
</reference>
<dbReference type="Proteomes" id="UP000286681">
    <property type="component" value="Unassembled WGS sequence"/>
</dbReference>
<organism evidence="1 3">
    <name type="scientific">Sphingomonas koreensis</name>
    <dbReference type="NCBI Taxonomy" id="93064"/>
    <lineage>
        <taxon>Bacteria</taxon>
        <taxon>Pseudomonadati</taxon>
        <taxon>Pseudomonadota</taxon>
        <taxon>Alphaproteobacteria</taxon>
        <taxon>Sphingomonadales</taxon>
        <taxon>Sphingomonadaceae</taxon>
        <taxon>Sphingomonas</taxon>
    </lineage>
</organism>
<protein>
    <submittedName>
        <fullName evidence="1">Uncharacterized protein</fullName>
    </submittedName>
</protein>
<dbReference type="RefSeq" id="WP_075151474.1">
    <property type="nucleotide sequence ID" value="NZ_JAQQGM010000012.1"/>
</dbReference>
<proteinExistence type="predicted"/>
<evidence type="ECO:0000313" key="1">
    <source>
        <dbReference type="EMBL" id="APR52709.1"/>
    </source>
</evidence>
<reference evidence="3" key="2">
    <citation type="submission" date="2016-12" db="EMBL/GenBank/DDBJ databases">
        <title>Whole genome sequencing of Sphingomonas sp. ABOJV.</title>
        <authorList>
            <person name="Conlan S."/>
            <person name="Thomas P.J."/>
            <person name="Mullikin J."/>
            <person name="Palmore T.N."/>
            <person name="Frank K.M."/>
            <person name="Segre J.A."/>
        </authorList>
    </citation>
    <scope>NUCLEOTIDE SEQUENCE [LARGE SCALE GENOMIC DNA]</scope>
    <source>
        <strain evidence="3">ABOJV</strain>
    </source>
</reference>
<dbReference type="STRING" id="93064.BRX40_09985"/>
<accession>A0A1L6J9Z4</accession>
<sequence length="136" mass="16170">MQNSETEKLLNMIGQLLAEDREYPLDGTLLHAHVGRNSVGPSIFKDRGDHILYRDPDLDRLGDALLDLWEAQEGEERWEEIQYFIRDGRFEVIFVYPDELDPDEMSLERRDKVVKQYFGDRPVVYPDWDDEDDFIY</sequence>
<reference evidence="1" key="1">
    <citation type="submission" date="2016-12" db="EMBL/GenBank/DDBJ databases">
        <title>Whole genome sequencing of Sphingomonas koreensis.</title>
        <authorList>
            <person name="Conlan S."/>
            <person name="Thomas P.J."/>
            <person name="Mullikin J."/>
            <person name="Palmore T.N."/>
            <person name="Frank K.M."/>
            <person name="Segre J.A."/>
        </authorList>
    </citation>
    <scope>NUCLEOTIDE SEQUENCE</scope>
    <source>
        <strain evidence="1">ABOJV</strain>
    </source>
</reference>
<evidence type="ECO:0000313" key="2">
    <source>
        <dbReference type="EMBL" id="RSV01831.1"/>
    </source>
</evidence>
<dbReference type="KEGG" id="skr:BRX40_09985"/>